<dbReference type="Gene3D" id="1.20.140.150">
    <property type="match status" value="1"/>
</dbReference>
<evidence type="ECO:0008006" key="4">
    <source>
        <dbReference type="Google" id="ProtNLM"/>
    </source>
</evidence>
<keyword evidence="1" id="KW-0472">Membrane</keyword>
<keyword evidence="1" id="KW-1133">Transmembrane helix</keyword>
<proteinExistence type="predicted"/>
<dbReference type="EMBL" id="RQTK01000832">
    <property type="protein sequence ID" value="RUS74429.1"/>
    <property type="molecule type" value="Genomic_DNA"/>
</dbReference>
<organism evidence="2 3">
    <name type="scientific">Elysia chlorotica</name>
    <name type="common">Eastern emerald elysia</name>
    <name type="synonym">Sea slug</name>
    <dbReference type="NCBI Taxonomy" id="188477"/>
    <lineage>
        <taxon>Eukaryota</taxon>
        <taxon>Metazoa</taxon>
        <taxon>Spiralia</taxon>
        <taxon>Lophotrochozoa</taxon>
        <taxon>Mollusca</taxon>
        <taxon>Gastropoda</taxon>
        <taxon>Heterobranchia</taxon>
        <taxon>Euthyneura</taxon>
        <taxon>Panpulmonata</taxon>
        <taxon>Sacoglossa</taxon>
        <taxon>Placobranchoidea</taxon>
        <taxon>Plakobranchidae</taxon>
        <taxon>Elysia</taxon>
    </lineage>
</organism>
<dbReference type="Proteomes" id="UP000271974">
    <property type="component" value="Unassembled WGS sequence"/>
</dbReference>
<dbReference type="OrthoDB" id="6124616at2759"/>
<feature type="transmembrane region" description="Helical" evidence="1">
    <location>
        <begin position="9"/>
        <end position="35"/>
    </location>
</feature>
<evidence type="ECO:0000313" key="3">
    <source>
        <dbReference type="Proteomes" id="UP000271974"/>
    </source>
</evidence>
<evidence type="ECO:0000313" key="2">
    <source>
        <dbReference type="EMBL" id="RUS74429.1"/>
    </source>
</evidence>
<gene>
    <name evidence="2" type="ORF">EGW08_017823</name>
</gene>
<keyword evidence="1" id="KW-0812">Transmembrane</keyword>
<feature type="transmembrane region" description="Helical" evidence="1">
    <location>
        <begin position="160"/>
        <end position="183"/>
    </location>
</feature>
<evidence type="ECO:0000256" key="1">
    <source>
        <dbReference type="SAM" id="Phobius"/>
    </source>
</evidence>
<reference evidence="2 3" key="1">
    <citation type="submission" date="2019-01" db="EMBL/GenBank/DDBJ databases">
        <title>A draft genome assembly of the solar-powered sea slug Elysia chlorotica.</title>
        <authorList>
            <person name="Cai H."/>
            <person name="Li Q."/>
            <person name="Fang X."/>
            <person name="Li J."/>
            <person name="Curtis N.E."/>
            <person name="Altenburger A."/>
            <person name="Shibata T."/>
            <person name="Feng M."/>
            <person name="Maeda T."/>
            <person name="Schwartz J.A."/>
            <person name="Shigenobu S."/>
            <person name="Lundholm N."/>
            <person name="Nishiyama T."/>
            <person name="Yang H."/>
            <person name="Hasebe M."/>
            <person name="Li S."/>
            <person name="Pierce S.K."/>
            <person name="Wang J."/>
        </authorList>
    </citation>
    <scope>NUCLEOTIDE SEQUENCE [LARGE SCALE GENOMIC DNA]</scope>
    <source>
        <strain evidence="2">EC2010</strain>
        <tissue evidence="2">Whole organism of an adult</tissue>
    </source>
</reference>
<sequence length="203" mass="22147">MRKYQAQNYVYIIASILTVIGAAVGITGLLVPYWIEREGFVGIVKVKADIGIWQDRVCRGDREGCDTVWHSDSDDSDRLQGFKVPKEGQIQAFETTGCCLGLLAILMLVPLWATHLMGSKSSIRYGVYSSYFTIVMLAGFFCEIGVMVLASEIETKDSGWAPFMCGIGGALFLMAGCFSCVICRYDPTYGTLGNPVSPAFSTA</sequence>
<feature type="transmembrane region" description="Helical" evidence="1">
    <location>
        <begin position="125"/>
        <end position="148"/>
    </location>
</feature>
<accession>A0A3S1BTG2</accession>
<feature type="transmembrane region" description="Helical" evidence="1">
    <location>
        <begin position="92"/>
        <end position="113"/>
    </location>
</feature>
<dbReference type="AlphaFoldDB" id="A0A3S1BTG2"/>
<name>A0A3S1BTG2_ELYCH</name>
<protein>
    <recommendedName>
        <fullName evidence="4">Claudin</fullName>
    </recommendedName>
</protein>
<comment type="caution">
    <text evidence="2">The sequence shown here is derived from an EMBL/GenBank/DDBJ whole genome shotgun (WGS) entry which is preliminary data.</text>
</comment>
<keyword evidence="3" id="KW-1185">Reference proteome</keyword>